<protein>
    <recommendedName>
        <fullName evidence="3">DUF1653 domain-containing protein</fullName>
    </recommendedName>
</protein>
<dbReference type="Proteomes" id="UP000252100">
    <property type="component" value="Chromosome"/>
</dbReference>
<evidence type="ECO:0000313" key="2">
    <source>
        <dbReference type="Proteomes" id="UP000252100"/>
    </source>
</evidence>
<dbReference type="EMBL" id="CP031092">
    <property type="protein sequence ID" value="AXF54607.1"/>
    <property type="molecule type" value="Genomic_DNA"/>
</dbReference>
<gene>
    <name evidence="1" type="ORF">DT065_00305</name>
</gene>
<accession>A0A345BUH6</accession>
<organism evidence="1 2">
    <name type="scientific">Salicibibacter kimchii</name>
    <dbReference type="NCBI Taxonomy" id="2099786"/>
    <lineage>
        <taxon>Bacteria</taxon>
        <taxon>Bacillati</taxon>
        <taxon>Bacillota</taxon>
        <taxon>Bacilli</taxon>
        <taxon>Bacillales</taxon>
        <taxon>Bacillaceae</taxon>
        <taxon>Salicibibacter</taxon>
    </lineage>
</organism>
<reference evidence="1 2" key="1">
    <citation type="journal article" date="2018" name="J. Microbiol.">
        <title>Salicibibacter kimchii gen. nov., sp. nov., a moderately halophilic and alkalitolerant bacterium in the family Bacillaceae, isolated from kimchi.</title>
        <authorList>
            <person name="Jang J.Y."/>
            <person name="Oh Y.J."/>
            <person name="Lim S.K."/>
            <person name="Park H.K."/>
            <person name="Lee C."/>
            <person name="Kim J.Y."/>
            <person name="Lee M.A."/>
            <person name="Choi H.J."/>
        </authorList>
    </citation>
    <scope>NUCLEOTIDE SEQUENCE [LARGE SCALE GENOMIC DNA]</scope>
    <source>
        <strain evidence="1 2">NKC1-1</strain>
    </source>
</reference>
<proteinExistence type="predicted"/>
<keyword evidence="2" id="KW-1185">Reference proteome</keyword>
<evidence type="ECO:0000313" key="1">
    <source>
        <dbReference type="EMBL" id="AXF54607.1"/>
    </source>
</evidence>
<dbReference type="KEGG" id="rue:DT065_00305"/>
<evidence type="ECO:0008006" key="3">
    <source>
        <dbReference type="Google" id="ProtNLM"/>
    </source>
</evidence>
<name>A0A345BUH6_9BACI</name>
<sequence length="59" mass="7064">MLGDRYKHKGNFFEVLHIAYSKVPFHRGENIVVYRDEDGQVFARFLEEFKSKFEPVREG</sequence>
<dbReference type="AlphaFoldDB" id="A0A345BUH6"/>